<evidence type="ECO:0000313" key="1">
    <source>
        <dbReference type="EMBL" id="MCM2679144.1"/>
    </source>
</evidence>
<name>A0AA41W526_9GAMM</name>
<comment type="caution">
    <text evidence="1">The sequence shown here is derived from an EMBL/GenBank/DDBJ whole genome shotgun (WGS) entry which is preliminary data.</text>
</comment>
<accession>A0AA41W526</accession>
<dbReference type="EMBL" id="JAMQGP010000002">
    <property type="protein sequence ID" value="MCM2679144.1"/>
    <property type="molecule type" value="Genomic_DNA"/>
</dbReference>
<keyword evidence="2" id="KW-1185">Reference proteome</keyword>
<sequence>MLQTLQLMVNRNKVTTNQPNQSTLKQRVVKNIADIDRVFEAPENYDNAGRPLVITSTKKDLHHTLNSTYKKVTHILLDKVF</sequence>
<organism evidence="1 2">
    <name type="scientific">Echinimonas agarilytica</name>
    <dbReference type="NCBI Taxonomy" id="1215918"/>
    <lineage>
        <taxon>Bacteria</taxon>
        <taxon>Pseudomonadati</taxon>
        <taxon>Pseudomonadota</taxon>
        <taxon>Gammaproteobacteria</taxon>
        <taxon>Alteromonadales</taxon>
        <taxon>Echinimonadaceae</taxon>
        <taxon>Echinimonas</taxon>
    </lineage>
</organism>
<gene>
    <name evidence="1" type="ORF">NAF29_05565</name>
</gene>
<reference evidence="1 2" key="1">
    <citation type="journal article" date="2013" name="Antonie Van Leeuwenhoek">
        <title>Echinimonas agarilytica gen. nov., sp. nov., a new gammaproteobacterium isolated from the sea urchin Strongylocentrotus intermedius.</title>
        <authorList>
            <person name="Nedashkovskaya O.I."/>
            <person name="Stenkova A.M."/>
            <person name="Zhukova N.V."/>
            <person name="Van Trappen S."/>
            <person name="Lee J.S."/>
            <person name="Kim S.B."/>
        </authorList>
    </citation>
    <scope>NUCLEOTIDE SEQUENCE [LARGE SCALE GENOMIC DNA]</scope>
    <source>
        <strain evidence="1 2">KMM 6351</strain>
    </source>
</reference>
<dbReference type="AlphaFoldDB" id="A0AA41W526"/>
<protein>
    <submittedName>
        <fullName evidence="1">Uncharacterized protein</fullName>
    </submittedName>
</protein>
<dbReference type="Proteomes" id="UP001165393">
    <property type="component" value="Unassembled WGS sequence"/>
</dbReference>
<evidence type="ECO:0000313" key="2">
    <source>
        <dbReference type="Proteomes" id="UP001165393"/>
    </source>
</evidence>
<proteinExistence type="predicted"/>